<comment type="caution">
    <text evidence="1">The sequence shown here is derived from an EMBL/GenBank/DDBJ whole genome shotgun (WGS) entry which is preliminary data.</text>
</comment>
<dbReference type="EMBL" id="BARW01036181">
    <property type="protein sequence ID" value="GAJ24843.1"/>
    <property type="molecule type" value="Genomic_DNA"/>
</dbReference>
<sequence length="59" mass="7294">MKIGFFVDKNEWEFTVSLWKILVHDEFVRGFTMAFWRWRVTVILQDKEAFKNEIRKTKP</sequence>
<protein>
    <submittedName>
        <fullName evidence="1">Uncharacterized protein</fullName>
    </submittedName>
</protein>
<evidence type="ECO:0000313" key="1">
    <source>
        <dbReference type="EMBL" id="GAJ24843.1"/>
    </source>
</evidence>
<organism evidence="1">
    <name type="scientific">marine sediment metagenome</name>
    <dbReference type="NCBI Taxonomy" id="412755"/>
    <lineage>
        <taxon>unclassified sequences</taxon>
        <taxon>metagenomes</taxon>
        <taxon>ecological metagenomes</taxon>
    </lineage>
</organism>
<name>X1V4X7_9ZZZZ</name>
<reference evidence="1" key="1">
    <citation type="journal article" date="2014" name="Front. Microbiol.">
        <title>High frequency of phylogenetically diverse reductive dehalogenase-homologous genes in deep subseafloor sedimentary metagenomes.</title>
        <authorList>
            <person name="Kawai M."/>
            <person name="Futagami T."/>
            <person name="Toyoda A."/>
            <person name="Takaki Y."/>
            <person name="Nishi S."/>
            <person name="Hori S."/>
            <person name="Arai W."/>
            <person name="Tsubouchi T."/>
            <person name="Morono Y."/>
            <person name="Uchiyama I."/>
            <person name="Ito T."/>
            <person name="Fujiyama A."/>
            <person name="Inagaki F."/>
            <person name="Takami H."/>
        </authorList>
    </citation>
    <scope>NUCLEOTIDE SEQUENCE</scope>
    <source>
        <strain evidence="1">Expedition CK06-06</strain>
    </source>
</reference>
<accession>X1V4X7</accession>
<gene>
    <name evidence="1" type="ORF">S12H4_56235</name>
</gene>
<dbReference type="AlphaFoldDB" id="X1V4X7"/>
<proteinExistence type="predicted"/>